<keyword evidence="1" id="KW-0863">Zinc-finger</keyword>
<feature type="domain" description="C2H2-type" evidence="2">
    <location>
        <begin position="306"/>
        <end position="334"/>
    </location>
</feature>
<dbReference type="SMART" id="SM00355">
    <property type="entry name" value="ZnF_C2H2"/>
    <property type="match status" value="4"/>
</dbReference>
<keyword evidence="4" id="KW-1185">Reference proteome</keyword>
<dbReference type="PANTHER" id="PTHR33936">
    <property type="entry name" value="PROTEIN CBG17840"/>
    <property type="match status" value="1"/>
</dbReference>
<organism evidence="3 4">
    <name type="scientific">Parthenolecanium corni</name>
    <dbReference type="NCBI Taxonomy" id="536013"/>
    <lineage>
        <taxon>Eukaryota</taxon>
        <taxon>Metazoa</taxon>
        <taxon>Ecdysozoa</taxon>
        <taxon>Arthropoda</taxon>
        <taxon>Hexapoda</taxon>
        <taxon>Insecta</taxon>
        <taxon>Pterygota</taxon>
        <taxon>Neoptera</taxon>
        <taxon>Paraneoptera</taxon>
        <taxon>Hemiptera</taxon>
        <taxon>Sternorrhyncha</taxon>
        <taxon>Coccoidea</taxon>
        <taxon>Coccidae</taxon>
        <taxon>Parthenolecanium</taxon>
    </lineage>
</organism>
<accession>A0AAN9TRW7</accession>
<evidence type="ECO:0000259" key="2">
    <source>
        <dbReference type="PROSITE" id="PS50157"/>
    </source>
</evidence>
<feature type="domain" description="C2H2-type" evidence="2">
    <location>
        <begin position="273"/>
        <end position="301"/>
    </location>
</feature>
<evidence type="ECO:0000313" key="4">
    <source>
        <dbReference type="Proteomes" id="UP001367676"/>
    </source>
</evidence>
<reference evidence="3 4" key="1">
    <citation type="submission" date="2024-03" db="EMBL/GenBank/DDBJ databases">
        <title>Adaptation during the transition from Ophiocordyceps entomopathogen to insect associate is accompanied by gene loss and intensified selection.</title>
        <authorList>
            <person name="Ward C.M."/>
            <person name="Onetto C.A."/>
            <person name="Borneman A.R."/>
        </authorList>
    </citation>
    <scope>NUCLEOTIDE SEQUENCE [LARGE SCALE GENOMIC DNA]</scope>
    <source>
        <strain evidence="3">AWRI1</strain>
        <tissue evidence="3">Single Adult Female</tissue>
    </source>
</reference>
<dbReference type="AlphaFoldDB" id="A0AAN9TRW7"/>
<dbReference type="InterPro" id="IPR013087">
    <property type="entry name" value="Znf_C2H2_type"/>
</dbReference>
<evidence type="ECO:0000313" key="3">
    <source>
        <dbReference type="EMBL" id="KAK7604134.1"/>
    </source>
</evidence>
<comment type="caution">
    <text evidence="3">The sequence shown here is derived from an EMBL/GenBank/DDBJ whole genome shotgun (WGS) entry which is preliminary data.</text>
</comment>
<dbReference type="Proteomes" id="UP001367676">
    <property type="component" value="Unassembled WGS sequence"/>
</dbReference>
<keyword evidence="1" id="KW-0862">Zinc</keyword>
<proteinExistence type="predicted"/>
<evidence type="ECO:0000256" key="1">
    <source>
        <dbReference type="PROSITE-ProRule" id="PRU00042"/>
    </source>
</evidence>
<dbReference type="GO" id="GO:0008270">
    <property type="term" value="F:zinc ion binding"/>
    <property type="evidence" value="ECO:0007669"/>
    <property type="project" value="UniProtKB-KW"/>
</dbReference>
<keyword evidence="1" id="KW-0479">Metal-binding</keyword>
<dbReference type="Gene3D" id="3.30.160.60">
    <property type="entry name" value="Classic Zinc Finger"/>
    <property type="match status" value="2"/>
</dbReference>
<dbReference type="PROSITE" id="PS00028">
    <property type="entry name" value="ZINC_FINGER_C2H2_1"/>
    <property type="match status" value="2"/>
</dbReference>
<gene>
    <name evidence="3" type="ORF">V9T40_004407</name>
</gene>
<dbReference type="InterPro" id="IPR052797">
    <property type="entry name" value="RegFact_GeneExpr_CellDeath"/>
</dbReference>
<protein>
    <recommendedName>
        <fullName evidence="2">C2H2-type domain-containing protein</fullName>
    </recommendedName>
</protein>
<dbReference type="PROSITE" id="PS50157">
    <property type="entry name" value="ZINC_FINGER_C2H2_2"/>
    <property type="match status" value="2"/>
</dbReference>
<sequence length="691" mass="80158">MDSYMTKCPHCLKPIKKSYLVKHIGRFHPDIPKQRVPSIVCSLCENKFRYRQEFRDHVEKAHAKITRTDLKLKNWDEFEIWLKNEESKEQVRFTKGRAPNICSNGNSKLNFYCQYDNSRRKETIPQHERKRALKYKGTQKIKGCCPAEIIVEKCINGTVEVVYFSTHIGHENQLAHFRLSREDRKKLAVKIEDGVPFDRILDDVRNDVSKHAGREHSIDRKTLHNIAAKLKLSNRKRDSDDGTSLTIACRHFIENRKIMTSPQVEKNYKKQTFKCYNCSAEFSGKSNLKRHFRTCRPYEERLGSKIKCLTCGENFRDKRTLAKHYKEVHNIEFKFEYKFFATLDEFDKWLPPSFHREANWKTWIDDVIMFRCHRSGIYVDNCKKNNTERKRRLKASGTKKLQGFCPAEINVRQRLNDGSCSVTYQTVHVGHDINDRKEQLYMRLPGPKSSKSKNEKRKLVQQILRAEPDDLIASDHEDLICENIQEVEVDDQGQENRLDEINITGTCNVTEGAKESFTINVIDDNQTWQVGSFSATSEVVEVKMYLVQRVGTKECDSNAEAEPCADSCDNCKSCIHEYVCSCYDSTVCKYMCKHIHALSLSQLHEQIGESDSSCIKSYESPVISARNSSQLFFNDDDDISKDTKELESVKENIRNTMEEVLSLITPASDPKLVEAFFQNHIQSLPSILEAM</sequence>
<dbReference type="EMBL" id="JBBCAQ010000004">
    <property type="protein sequence ID" value="KAK7604134.1"/>
    <property type="molecule type" value="Genomic_DNA"/>
</dbReference>
<dbReference type="PANTHER" id="PTHR33936:SF24">
    <property type="entry name" value="C2H2-TYPE DOMAIN-CONTAINING PROTEIN"/>
    <property type="match status" value="1"/>
</dbReference>
<name>A0AAN9TRW7_9HEMI</name>